<dbReference type="Gene3D" id="1.50.10.20">
    <property type="match status" value="1"/>
</dbReference>
<evidence type="ECO:0000259" key="3">
    <source>
        <dbReference type="Pfam" id="PF14478"/>
    </source>
</evidence>
<name>A0ABS2DQ49_9BACI</name>
<protein>
    <submittedName>
        <fullName evidence="4">DUF4430 domain-containing protein</fullName>
    </submittedName>
</protein>
<dbReference type="InterPro" id="IPR027954">
    <property type="entry name" value="Transcobalamin-like_C"/>
</dbReference>
<dbReference type="RefSeq" id="WP_204205392.1">
    <property type="nucleotide sequence ID" value="NZ_JAFELM010000045.1"/>
</dbReference>
<proteinExistence type="predicted"/>
<feature type="transmembrane region" description="Helical" evidence="2">
    <location>
        <begin position="572"/>
        <end position="589"/>
    </location>
</feature>
<evidence type="ECO:0000256" key="2">
    <source>
        <dbReference type="SAM" id="Phobius"/>
    </source>
</evidence>
<dbReference type="Gene3D" id="2.170.130.30">
    <property type="match status" value="2"/>
</dbReference>
<dbReference type="SUPFAM" id="SSF48239">
    <property type="entry name" value="Terpenoid cyclases/Protein prenyltransferases"/>
    <property type="match status" value="1"/>
</dbReference>
<dbReference type="InterPro" id="IPR008930">
    <property type="entry name" value="Terpenoid_cyclase/PrenylTrfase"/>
</dbReference>
<comment type="caution">
    <text evidence="4">The sequence shown here is derived from an EMBL/GenBank/DDBJ whole genome shotgun (WGS) entry which is preliminary data.</text>
</comment>
<evidence type="ECO:0000313" key="4">
    <source>
        <dbReference type="EMBL" id="MBM6619916.1"/>
    </source>
</evidence>
<evidence type="ECO:0000313" key="5">
    <source>
        <dbReference type="Proteomes" id="UP001518925"/>
    </source>
</evidence>
<evidence type="ECO:0000256" key="1">
    <source>
        <dbReference type="SAM" id="MobiDB-lite"/>
    </source>
</evidence>
<feature type="region of interest" description="Disordered" evidence="1">
    <location>
        <begin position="228"/>
        <end position="247"/>
    </location>
</feature>
<keyword evidence="2" id="KW-1133">Transmembrane helix</keyword>
<dbReference type="InterPro" id="IPR051588">
    <property type="entry name" value="Cobalamin_Transport"/>
</dbReference>
<dbReference type="Proteomes" id="UP001518925">
    <property type="component" value="Unassembled WGS sequence"/>
</dbReference>
<dbReference type="EMBL" id="JAFELM010000045">
    <property type="protein sequence ID" value="MBM6619916.1"/>
    <property type="molecule type" value="Genomic_DNA"/>
</dbReference>
<feature type="domain" description="Transcobalamin-like C-terminal" evidence="3">
    <location>
        <begin position="176"/>
        <end position="229"/>
    </location>
</feature>
<keyword evidence="5" id="KW-1185">Reference proteome</keyword>
<reference evidence="4 5" key="1">
    <citation type="submission" date="2021-02" db="EMBL/GenBank/DDBJ databases">
        <title>Bacillus sp. RD4P76, an endophyte from a halophyte.</title>
        <authorList>
            <person name="Sun J.-Q."/>
        </authorList>
    </citation>
    <scope>NUCLEOTIDE SEQUENCE [LARGE SCALE GENOMIC DNA]</scope>
    <source>
        <strain evidence="4 5">RD4P76</strain>
    </source>
</reference>
<keyword evidence="2" id="KW-0812">Transmembrane</keyword>
<gene>
    <name evidence="4" type="ORF">JR050_19820</name>
</gene>
<organism evidence="4 5">
    <name type="scientific">Bacillus suaedaesalsae</name>
    <dbReference type="NCBI Taxonomy" id="2810349"/>
    <lineage>
        <taxon>Bacteria</taxon>
        <taxon>Bacillati</taxon>
        <taxon>Bacillota</taxon>
        <taxon>Bacilli</taxon>
        <taxon>Bacillales</taxon>
        <taxon>Bacillaceae</taxon>
        <taxon>Bacillus</taxon>
    </lineage>
</organism>
<sequence length="595" mass="63970">MKLKFKSVLSILLAFALVFGVYQPIVHANDLKETITVIGSGNSGTLVTETEFTYQENMTAFDALVNTVGQDQVEFTQYSFGKMITSIMGVGGDQDSYWTFYINGIQAQVGADSYRVQDGDELSFNYVNSKVASTSEAILEVSNKEVGDVYNQALAFINEPTALDLLIVALGHENVLTTKYPFGVMIDSINGISATSSNYWMLYINGKSADVGADGYKIKNGDTISFKYESSGDPTEGEETPTTGDVKPVSTEEIKKSIDNVTTYIATNNIGEWEAVSLKQAGKTIPASYLENIKKVIKEKQGKFSKVTDTERYVLGILAAGGNPLNIEGYNLVEAIYNGNLTKQGLNGVTYGLIALDSANFEVPQSATWTREKLVNHLLTNQNSDGGWSWDGGSTSDLDTTGMVLAALAPYKNQSHVKQPIENGVNYLSTQYKAGKVDNSSTAAQLVIALSALGIDSAGASFTKDQAAANTVTAQATSTAENLISYLVSFQNSDGGFDWQGGDTSDSFSTAQAVQGLVSYQLFLQGKGSLYQLPLLDQAPQTPIEETPIKQPNSNEAGGKLLPNTATNTSNLIVIGMLLLCIGIVKQIVDRRKKA</sequence>
<dbReference type="Pfam" id="PF14478">
    <property type="entry name" value="DUF4430"/>
    <property type="match status" value="2"/>
</dbReference>
<dbReference type="PANTHER" id="PTHR10559">
    <property type="entry name" value="TRANSCOBALAMIN-1/GASTRIC INTRINSIC FACTOR"/>
    <property type="match status" value="1"/>
</dbReference>
<accession>A0ABS2DQ49</accession>
<keyword evidence="2" id="KW-0472">Membrane</keyword>
<feature type="domain" description="Transcobalamin-like C-terminal" evidence="3">
    <location>
        <begin position="71"/>
        <end position="126"/>
    </location>
</feature>
<dbReference type="CDD" id="cd00688">
    <property type="entry name" value="ISOPREN_C2_like"/>
    <property type="match status" value="1"/>
</dbReference>
<dbReference type="PANTHER" id="PTHR10559:SF18">
    <property type="entry name" value="TRANSCOBALAMIN II"/>
    <property type="match status" value="1"/>
</dbReference>